<dbReference type="GeneID" id="103487161"/>
<proteinExistence type="inferred from homology"/>
<evidence type="ECO:0000256" key="1">
    <source>
        <dbReference type="ARBA" id="ARBA00010838"/>
    </source>
</evidence>
<keyword evidence="5" id="KW-1185">Reference proteome</keyword>
<feature type="chain" id="PRO_5046803976" evidence="4">
    <location>
        <begin position="29"/>
        <end position="508"/>
    </location>
</feature>
<evidence type="ECO:0000256" key="2">
    <source>
        <dbReference type="ARBA" id="ARBA00022801"/>
    </source>
</evidence>
<dbReference type="PANTHER" id="PTHR10353:SF29">
    <property type="entry name" value="BETA-GLUCOSIDASE 11"/>
    <property type="match status" value="1"/>
</dbReference>
<evidence type="ECO:0000313" key="5">
    <source>
        <dbReference type="Proteomes" id="UP001652600"/>
    </source>
</evidence>
<dbReference type="RefSeq" id="XP_050939962.1">
    <property type="nucleotide sequence ID" value="XM_051084005.1"/>
</dbReference>
<dbReference type="InterPro" id="IPR033132">
    <property type="entry name" value="GH_1_N_CS"/>
</dbReference>
<protein>
    <submittedName>
        <fullName evidence="6">Beta-glucosidase 11-like isoform X1</fullName>
    </submittedName>
</protein>
<dbReference type="PRINTS" id="PR00131">
    <property type="entry name" value="GLHYDRLASE1"/>
</dbReference>
<gene>
    <name evidence="6" type="primary">LOC103487161</name>
</gene>
<feature type="signal peptide" evidence="4">
    <location>
        <begin position="1"/>
        <end position="28"/>
    </location>
</feature>
<evidence type="ECO:0000256" key="4">
    <source>
        <dbReference type="SAM" id="SignalP"/>
    </source>
</evidence>
<dbReference type="PANTHER" id="PTHR10353">
    <property type="entry name" value="GLYCOSYL HYDROLASE"/>
    <property type="match status" value="1"/>
</dbReference>
<dbReference type="SUPFAM" id="SSF51445">
    <property type="entry name" value="(Trans)glycosidases"/>
    <property type="match status" value="1"/>
</dbReference>
<evidence type="ECO:0000313" key="6">
    <source>
        <dbReference type="RefSeq" id="XP_050939962.1"/>
    </source>
</evidence>
<reference evidence="6" key="1">
    <citation type="submission" date="2025-08" db="UniProtKB">
        <authorList>
            <consortium name="RefSeq"/>
        </authorList>
    </citation>
    <scope>IDENTIFICATION</scope>
    <source>
        <tissue evidence="6">Stem</tissue>
    </source>
</reference>
<organism evidence="5 6">
    <name type="scientific">Cucumis melo</name>
    <name type="common">Muskmelon</name>
    <dbReference type="NCBI Taxonomy" id="3656"/>
    <lineage>
        <taxon>Eukaryota</taxon>
        <taxon>Viridiplantae</taxon>
        <taxon>Streptophyta</taxon>
        <taxon>Embryophyta</taxon>
        <taxon>Tracheophyta</taxon>
        <taxon>Spermatophyta</taxon>
        <taxon>Magnoliopsida</taxon>
        <taxon>eudicotyledons</taxon>
        <taxon>Gunneridae</taxon>
        <taxon>Pentapetalae</taxon>
        <taxon>rosids</taxon>
        <taxon>fabids</taxon>
        <taxon>Cucurbitales</taxon>
        <taxon>Cucurbitaceae</taxon>
        <taxon>Benincaseae</taxon>
        <taxon>Cucumis</taxon>
    </lineage>
</organism>
<dbReference type="Pfam" id="PF00232">
    <property type="entry name" value="Glyco_hydro_1"/>
    <property type="match status" value="1"/>
</dbReference>
<comment type="similarity">
    <text evidence="1 3">Belongs to the glycosyl hydrolase 1 family.</text>
</comment>
<name>A0ABM3KQA0_CUCME</name>
<dbReference type="Proteomes" id="UP001652600">
    <property type="component" value="Chromosome 4"/>
</dbReference>
<accession>A0ABM3KQA0</accession>
<dbReference type="InterPro" id="IPR017853">
    <property type="entry name" value="GH"/>
</dbReference>
<evidence type="ECO:0000256" key="3">
    <source>
        <dbReference type="RuleBase" id="RU003690"/>
    </source>
</evidence>
<keyword evidence="4" id="KW-0732">Signal</keyword>
<dbReference type="InterPro" id="IPR001360">
    <property type="entry name" value="Glyco_hydro_1"/>
</dbReference>
<keyword evidence="2" id="KW-0378">Hydrolase</keyword>
<dbReference type="PROSITE" id="PS00653">
    <property type="entry name" value="GLYCOSYL_HYDROL_F1_2"/>
    <property type="match status" value="1"/>
</dbReference>
<dbReference type="Gene3D" id="3.20.20.80">
    <property type="entry name" value="Glycosidases"/>
    <property type="match status" value="1"/>
</dbReference>
<sequence>MGINIIIIIIISLLPLFLLISILGGTDGVDNRCDFPSDFIFGSGTTAFQVEGAAKEDGRTPSIWDTFVQSGQQTGDTDVGCNQYHKYKEDVKLMADVGLEAYRFSISWSRLIPNGRGPLNPKGLEYYNNLINELLLHGIQPHITLYNYDLPQALEDEYGGWISPKIVEDFSAYAEVCFREFGDRVLYWTTVNEPNVFVLGGYDLGFLPPERCSFPFGRNKNCSKGNSTTEPYLAMHHSLLAHASAADLYRTKFKKDKQHGHIGISIYGISLAPSTNSKEDVHVAQIAKQFFYDWVLHPLMTGDYSNLMKKIVGSKLPIFTKDEANLVKGSYDFIGITYYGDMSCKYMPNNWSVEYRDVYADLQIQMGFLSITERSLTSAKSLKGVLQYLMQEFGNPPVIIYENGFETERNSSLQDVARVKYMMEHIQVVFDALRNGSNMNGYFTWSFIDVFELLTGYKTSYGLFYVDLDDPNRKRYSKFSAKWYSNFLKGKTSTSLDSDAATKLLFYS</sequence>